<evidence type="ECO:0000256" key="1">
    <source>
        <dbReference type="ARBA" id="ARBA00022475"/>
    </source>
</evidence>
<feature type="compositionally biased region" description="Gly residues" evidence="6">
    <location>
        <begin position="31"/>
        <end position="45"/>
    </location>
</feature>
<organism evidence="8 9">
    <name type="scientific">Brachybacterium massiliense</name>
    <dbReference type="NCBI Taxonomy" id="1755098"/>
    <lineage>
        <taxon>Bacteria</taxon>
        <taxon>Bacillati</taxon>
        <taxon>Actinomycetota</taxon>
        <taxon>Actinomycetes</taxon>
        <taxon>Micrococcales</taxon>
        <taxon>Dermabacteraceae</taxon>
        <taxon>Brachybacterium</taxon>
    </lineage>
</organism>
<dbReference type="InterPro" id="IPR006059">
    <property type="entry name" value="SBP"/>
</dbReference>
<evidence type="ECO:0000313" key="8">
    <source>
        <dbReference type="EMBL" id="HJG91770.1"/>
    </source>
</evidence>
<keyword evidence="5" id="KW-0449">Lipoprotein</keyword>
<evidence type="ECO:0000256" key="3">
    <source>
        <dbReference type="ARBA" id="ARBA00023136"/>
    </source>
</evidence>
<evidence type="ECO:0000256" key="5">
    <source>
        <dbReference type="ARBA" id="ARBA00023288"/>
    </source>
</evidence>
<dbReference type="PROSITE" id="PS51318">
    <property type="entry name" value="TAT"/>
    <property type="match status" value="1"/>
</dbReference>
<evidence type="ECO:0000256" key="4">
    <source>
        <dbReference type="ARBA" id="ARBA00023139"/>
    </source>
</evidence>
<keyword evidence="1" id="KW-1003">Cell membrane</keyword>
<dbReference type="EMBL" id="DYUE01000198">
    <property type="protein sequence ID" value="HJG91770.1"/>
    <property type="molecule type" value="Genomic_DNA"/>
</dbReference>
<dbReference type="PROSITE" id="PS51257">
    <property type="entry name" value="PROKAR_LIPOPROTEIN"/>
    <property type="match status" value="1"/>
</dbReference>
<name>A0A921MW88_9MICO</name>
<keyword evidence="3" id="KW-0472">Membrane</keyword>
<dbReference type="AlphaFoldDB" id="A0A921MW88"/>
<dbReference type="SUPFAM" id="SSF53850">
    <property type="entry name" value="Periplasmic binding protein-like II"/>
    <property type="match status" value="1"/>
</dbReference>
<feature type="chain" id="PRO_5039070817" evidence="7">
    <location>
        <begin position="25"/>
        <end position="473"/>
    </location>
</feature>
<accession>A0A921MW88</accession>
<evidence type="ECO:0000313" key="9">
    <source>
        <dbReference type="Proteomes" id="UP000742460"/>
    </source>
</evidence>
<keyword evidence="4" id="KW-0564">Palmitate</keyword>
<dbReference type="InterPro" id="IPR050490">
    <property type="entry name" value="Bact_solute-bd_prot1"/>
</dbReference>
<dbReference type="Pfam" id="PF01547">
    <property type="entry name" value="SBP_bac_1"/>
    <property type="match status" value="1"/>
</dbReference>
<feature type="signal peptide" evidence="7">
    <location>
        <begin position="1"/>
        <end position="24"/>
    </location>
</feature>
<dbReference type="Proteomes" id="UP000742460">
    <property type="component" value="Unassembled WGS sequence"/>
</dbReference>
<dbReference type="PANTHER" id="PTHR43649">
    <property type="entry name" value="ARABINOSE-BINDING PROTEIN-RELATED"/>
    <property type="match status" value="1"/>
</dbReference>
<proteinExistence type="predicted"/>
<evidence type="ECO:0000256" key="7">
    <source>
        <dbReference type="SAM" id="SignalP"/>
    </source>
</evidence>
<reference evidence="8" key="1">
    <citation type="journal article" date="2021" name="PeerJ">
        <title>Extensive microbial diversity within the chicken gut microbiome revealed by metagenomics and culture.</title>
        <authorList>
            <person name="Gilroy R."/>
            <person name="Ravi A."/>
            <person name="Getino M."/>
            <person name="Pursley I."/>
            <person name="Horton D.L."/>
            <person name="Alikhan N.F."/>
            <person name="Baker D."/>
            <person name="Gharbi K."/>
            <person name="Hall N."/>
            <person name="Watson M."/>
            <person name="Adriaenssens E.M."/>
            <person name="Foster-Nyarko E."/>
            <person name="Jarju S."/>
            <person name="Secka A."/>
            <person name="Antonio M."/>
            <person name="Oren A."/>
            <person name="Chaudhuri R.R."/>
            <person name="La Ragione R."/>
            <person name="Hildebrand F."/>
            <person name="Pallen M.J."/>
        </authorList>
    </citation>
    <scope>NUCLEOTIDE SEQUENCE</scope>
    <source>
        <strain evidence="8">ChiGjej5B5-22894</strain>
    </source>
</reference>
<comment type="caution">
    <text evidence="8">The sequence shown here is derived from an EMBL/GenBank/DDBJ whole genome shotgun (WGS) entry which is preliminary data.</text>
</comment>
<evidence type="ECO:0000256" key="2">
    <source>
        <dbReference type="ARBA" id="ARBA00022729"/>
    </source>
</evidence>
<dbReference type="InterPro" id="IPR006311">
    <property type="entry name" value="TAT_signal"/>
</dbReference>
<protein>
    <submittedName>
        <fullName evidence="8">Extracellular solute-binding protein</fullName>
    </submittedName>
</protein>
<dbReference type="Gene3D" id="3.40.190.10">
    <property type="entry name" value="Periplasmic binding protein-like II"/>
    <property type="match status" value="1"/>
</dbReference>
<feature type="region of interest" description="Disordered" evidence="6">
    <location>
        <begin position="29"/>
        <end position="50"/>
    </location>
</feature>
<sequence>MSQRSNFSRRALLGSLAAAGTLGAASCTGASSGGGGAAEEGGGGIPEPSVSCEVPDVNVDDSELDLGEVSGEITFMTQGLKGTFDDFFTGLISDFESANPGTSITWTDQGGTADFDTLMVTQAGNCSMADVINVPSSTVLALSRANLLLDYDVKAPKIGEPFVPAIWDSTGFGAQGHHTALPWYFGPLLVTYNKDVFERSGLDPDTPPTTMDEYFEMCHKVAAAGNGDFAIYGNTNWYLIDQWHGMGVAAMNEDLTEFTFASDENALRWMTEMATLYAEGAIPKDSVLGDLDQSQAYTEGNLAFGTPNASFLRNVRSANQAVYDATGVGRGMRDEGINPIFSGQYICVSVTSPNAPLAVAWAQHVTDPAQGLAWAQYGMDTETAVVFPATTEALDDPSLAESAGEDAMSQARAISAEEAKISEAYLPSFFLTGQVQEALINSVNKAIVGEIEPQAALDDAQTAMNRLLERSEG</sequence>
<gene>
    <name evidence="8" type="ORF">K8V81_08585</name>
</gene>
<dbReference type="PANTHER" id="PTHR43649:SF33">
    <property type="entry name" value="POLYGALACTURONAN_RHAMNOGALACTURONAN-BINDING PROTEIN YTCQ"/>
    <property type="match status" value="1"/>
</dbReference>
<reference evidence="8" key="2">
    <citation type="submission" date="2021-09" db="EMBL/GenBank/DDBJ databases">
        <authorList>
            <person name="Gilroy R."/>
        </authorList>
    </citation>
    <scope>NUCLEOTIDE SEQUENCE</scope>
    <source>
        <strain evidence="8">ChiGjej5B5-22894</strain>
    </source>
</reference>
<evidence type="ECO:0000256" key="6">
    <source>
        <dbReference type="SAM" id="MobiDB-lite"/>
    </source>
</evidence>
<keyword evidence="2 7" id="KW-0732">Signal</keyword>